<dbReference type="RefSeq" id="WP_041884254.1">
    <property type="nucleotide sequence ID" value="NZ_CP157278.1"/>
</dbReference>
<evidence type="ECO:0008006" key="3">
    <source>
        <dbReference type="Google" id="ProtNLM"/>
    </source>
</evidence>
<sequence>MNKIIFGLLLFSLSSCSQRENNSDLQKAKSVIVVDSDSLLINSMMKQQKFNQVKTKIDSIMPLKPLNQQGYYYYQKGFSDLMLQNHKEAISNFEQAVSLGFRIKASRAMIITAKKMQETYAKYN</sequence>
<accession>A0A0D0F2H1</accession>
<dbReference type="PROSITE" id="PS51257">
    <property type="entry name" value="PROKAR_LIPOPROTEIN"/>
    <property type="match status" value="1"/>
</dbReference>
<proteinExistence type="predicted"/>
<evidence type="ECO:0000313" key="1">
    <source>
        <dbReference type="EMBL" id="KIO75758.1"/>
    </source>
</evidence>
<dbReference type="OrthoDB" id="1119469at2"/>
<keyword evidence="2" id="KW-1185">Reference proteome</keyword>
<gene>
    <name evidence="1" type="ORF">TH53_18740</name>
</gene>
<name>A0A0D0F2H1_9SPHI</name>
<dbReference type="AlphaFoldDB" id="A0A0D0F2H1"/>
<dbReference type="EMBL" id="JXRA01000084">
    <property type="protein sequence ID" value="KIO75758.1"/>
    <property type="molecule type" value="Genomic_DNA"/>
</dbReference>
<protein>
    <recommendedName>
        <fullName evidence="3">Tetratricopeptide repeat protein</fullName>
    </recommendedName>
</protein>
<evidence type="ECO:0000313" key="2">
    <source>
        <dbReference type="Proteomes" id="UP000032049"/>
    </source>
</evidence>
<dbReference type="Proteomes" id="UP000032049">
    <property type="component" value="Unassembled WGS sequence"/>
</dbReference>
<organism evidence="1 2">
    <name type="scientific">Pedobacter lusitanus</name>
    <dbReference type="NCBI Taxonomy" id="1503925"/>
    <lineage>
        <taxon>Bacteria</taxon>
        <taxon>Pseudomonadati</taxon>
        <taxon>Bacteroidota</taxon>
        <taxon>Sphingobacteriia</taxon>
        <taxon>Sphingobacteriales</taxon>
        <taxon>Sphingobacteriaceae</taxon>
        <taxon>Pedobacter</taxon>
    </lineage>
</organism>
<reference evidence="1 2" key="1">
    <citation type="submission" date="2015-01" db="EMBL/GenBank/DDBJ databases">
        <title>Draft genome sequence of Pedobacter sp. NL19 isolated from sludge of an effluent treatment pond in an abandoned uranium mine.</title>
        <authorList>
            <person name="Santos T."/>
            <person name="Caetano T."/>
            <person name="Covas C."/>
            <person name="Cruz A."/>
            <person name="Mendo S."/>
        </authorList>
    </citation>
    <scope>NUCLEOTIDE SEQUENCE [LARGE SCALE GENOMIC DNA]</scope>
    <source>
        <strain evidence="1 2">NL19</strain>
    </source>
</reference>
<comment type="caution">
    <text evidence="1">The sequence shown here is derived from an EMBL/GenBank/DDBJ whole genome shotgun (WGS) entry which is preliminary data.</text>
</comment>